<dbReference type="EMBL" id="WKPI01000010">
    <property type="protein sequence ID" value="MSC32941.1"/>
    <property type="molecule type" value="Genomic_DNA"/>
</dbReference>
<dbReference type="AlphaFoldDB" id="A0A6N7S5U8"/>
<feature type="region of interest" description="Disordered" evidence="1">
    <location>
        <begin position="453"/>
        <end position="480"/>
    </location>
</feature>
<gene>
    <name evidence="3" type="ORF">GKD88_07390</name>
    <name evidence="2" type="ORF">GKE08_07985</name>
</gene>
<dbReference type="Proteomes" id="UP000480929">
    <property type="component" value="Unassembled WGS sequence"/>
</dbReference>
<feature type="compositionally biased region" description="Acidic residues" evidence="1">
    <location>
        <begin position="453"/>
        <end position="464"/>
    </location>
</feature>
<evidence type="ECO:0000313" key="3">
    <source>
        <dbReference type="EMBL" id="MSC32941.1"/>
    </source>
</evidence>
<dbReference type="PIRSF" id="PIRSF011911">
    <property type="entry name" value="A118_put_portal"/>
    <property type="match status" value="1"/>
</dbReference>
<evidence type="ECO:0000256" key="1">
    <source>
        <dbReference type="SAM" id="MobiDB-lite"/>
    </source>
</evidence>
<organism evidence="2 4">
    <name type="scientific">Holdemania massiliensis</name>
    <dbReference type="NCBI Taxonomy" id="1468449"/>
    <lineage>
        <taxon>Bacteria</taxon>
        <taxon>Bacillati</taxon>
        <taxon>Bacillota</taxon>
        <taxon>Erysipelotrichia</taxon>
        <taxon>Erysipelotrichales</taxon>
        <taxon>Erysipelotrichaceae</taxon>
        <taxon>Holdemania</taxon>
    </lineage>
</organism>
<dbReference type="InterPro" id="IPR006432">
    <property type="entry name" value="Phage_portal_A118-type"/>
</dbReference>
<proteinExistence type="predicted"/>
<dbReference type="OrthoDB" id="1641671at2"/>
<comment type="caution">
    <text evidence="2">The sequence shown here is derived from an EMBL/GenBank/DDBJ whole genome shotgun (WGS) entry which is preliminary data.</text>
</comment>
<protein>
    <submittedName>
        <fullName evidence="2">Phage portal protein</fullName>
    </submittedName>
</protein>
<evidence type="ECO:0000313" key="4">
    <source>
        <dbReference type="Proteomes" id="UP000433575"/>
    </source>
</evidence>
<keyword evidence="5" id="KW-1185">Reference proteome</keyword>
<evidence type="ECO:0000313" key="5">
    <source>
        <dbReference type="Proteomes" id="UP000480929"/>
    </source>
</evidence>
<sequence length="480" mass="54654">MDNNLILRTLGKMGYPVASYQDYLPKIEAFKSWYAGKVNSFHRYTYYNGIESVSAIRKSMQMAKKVSEDWANLILNEKVEININDESLKKEIQDILKKNKFFSRANKLVEVAFALGTGAFVERAEVGEEKKIFIDYVRADLIFPLVWDDDEITECAFASQKIVDGKECIYLAIHCREGRTYHVKNKLYRSNASYLKEIPLPDGVPEDWDTKSELPLFQIVRPNIVNNLDLDAPFGISVFFNALDQIKGIDLVYDSYMNEFVLGKKRLIVPVTLAQKMADANGNRPVFDSNDTAFYALDVKDAQDKKDMLIDINPEIRAEAHSKALQDCLNLISDKVGFGTDRYKFDKGAVKTATEVISVKSDMYNNLIKHEQTVEEAIVNMVKAIAFLLHGRLPDDSLEISVNFDDSIITDENTEIDNNIKLTNARLKPRIKAIMDLYEVDEKEAQKMLDQITDEDKVEGDSDADFFGTTKSKGKEEKDE</sequence>
<dbReference type="Proteomes" id="UP000433575">
    <property type="component" value="Unassembled WGS sequence"/>
</dbReference>
<name>A0A6N7S5U8_9FIRM</name>
<reference evidence="4 5" key="1">
    <citation type="journal article" date="2019" name="Nat. Med.">
        <title>A library of human gut bacterial isolates paired with longitudinal multiomics data enables mechanistic microbiome research.</title>
        <authorList>
            <person name="Poyet M."/>
            <person name="Groussin M."/>
            <person name="Gibbons S.M."/>
            <person name="Avila-Pacheco J."/>
            <person name="Jiang X."/>
            <person name="Kearney S.M."/>
            <person name="Perrotta A.R."/>
            <person name="Berdy B."/>
            <person name="Zhao S."/>
            <person name="Lieberman T.D."/>
            <person name="Swanson P.K."/>
            <person name="Smith M."/>
            <person name="Roesemann S."/>
            <person name="Alexander J.E."/>
            <person name="Rich S.A."/>
            <person name="Livny J."/>
            <person name="Vlamakis H."/>
            <person name="Clish C."/>
            <person name="Bullock K."/>
            <person name="Deik A."/>
            <person name="Scott J."/>
            <person name="Pierce K.A."/>
            <person name="Xavier R.J."/>
            <person name="Alm E.J."/>
        </authorList>
    </citation>
    <scope>NUCLEOTIDE SEQUENCE [LARGE SCALE GENOMIC DNA]</scope>
    <source>
        <strain evidence="2 4">BIOML-A4</strain>
        <strain evidence="3 5">BIOML-A5</strain>
    </source>
</reference>
<dbReference type="RefSeq" id="WP_154238587.1">
    <property type="nucleotide sequence ID" value="NZ_WKPI01000010.1"/>
</dbReference>
<dbReference type="EMBL" id="WKPJ01000009">
    <property type="protein sequence ID" value="MSA89263.1"/>
    <property type="molecule type" value="Genomic_DNA"/>
</dbReference>
<evidence type="ECO:0000313" key="2">
    <source>
        <dbReference type="EMBL" id="MSA89263.1"/>
    </source>
</evidence>
<dbReference type="InterPro" id="IPR021145">
    <property type="entry name" value="Portal_protein_SPP1_Gp6-like"/>
</dbReference>
<accession>A0A6N7S5U8</accession>
<dbReference type="Pfam" id="PF05133">
    <property type="entry name" value="SPP1_portal"/>
    <property type="match status" value="1"/>
</dbReference>